<dbReference type="PANTHER" id="PTHR30085">
    <property type="entry name" value="AMINO ACID ABC TRANSPORTER PERMEASE"/>
    <property type="match status" value="1"/>
</dbReference>
<evidence type="ECO:0000256" key="1">
    <source>
        <dbReference type="ARBA" id="ARBA00010333"/>
    </source>
</evidence>
<dbReference type="InterPro" id="IPR001638">
    <property type="entry name" value="Solute-binding_3/MltF_N"/>
</dbReference>
<feature type="domain" description="Solute-binding protein family 3/N-terminal" evidence="5">
    <location>
        <begin position="39"/>
        <end position="262"/>
    </location>
</feature>
<dbReference type="InterPro" id="IPR051455">
    <property type="entry name" value="Bact_solute-bind_prot3"/>
</dbReference>
<keyword evidence="3 4" id="KW-0732">Signal</keyword>
<proteinExistence type="inferred from homology"/>
<evidence type="ECO:0000313" key="7">
    <source>
        <dbReference type="Proteomes" id="UP001595593"/>
    </source>
</evidence>
<dbReference type="Gene3D" id="3.40.190.10">
    <property type="entry name" value="Periplasmic binding protein-like II"/>
    <property type="match status" value="2"/>
</dbReference>
<comment type="similarity">
    <text evidence="1">Belongs to the bacterial solute-binding protein 3 family.</text>
</comment>
<comment type="caution">
    <text evidence="6">The sequence shown here is derived from an EMBL/GenBank/DDBJ whole genome shotgun (WGS) entry which is preliminary data.</text>
</comment>
<dbReference type="EMBL" id="JBHRTN010000003">
    <property type="protein sequence ID" value="MFC3123704.1"/>
    <property type="molecule type" value="Genomic_DNA"/>
</dbReference>
<dbReference type="SUPFAM" id="SSF53850">
    <property type="entry name" value="Periplasmic binding protein-like II"/>
    <property type="match status" value="1"/>
</dbReference>
<accession>A0ABV7FTL0</accession>
<evidence type="ECO:0000313" key="6">
    <source>
        <dbReference type="EMBL" id="MFC3123704.1"/>
    </source>
</evidence>
<keyword evidence="2" id="KW-0813">Transport</keyword>
<sequence length="341" mass="37101">MFQRHFFSALAGLTLLAGAAAPATAQGSRSLDTIRARGELVCGTSPDLPGFAFLNEKGEFAGLYIDFCKALGAAILGDAKKVRYVPTTYANRLTALQSGEIDLLSSNTTWTMPREASLGLQFTGVLFYDGQGFLVSKKLGVKTPRDLDGASVCVQPGTTTEKNLADYFRANGMKLNPVIIESVEEIRNALTAGRCDAFTVGTSTLAAFREGLGGRKDEYVVLPDLISKEPLGPVVRKGDERFFDVVRWTQNAMILAEEFGIDSGNVEARMKDTQPDVQRLLGTTDDFGAMLGLKRDWAVQVIRQVGNLREVWDRHVAPMGLPRGRNALYTEGGLNYAPPIR</sequence>
<evidence type="ECO:0000259" key="5">
    <source>
        <dbReference type="SMART" id="SM00062"/>
    </source>
</evidence>
<dbReference type="SMART" id="SM00062">
    <property type="entry name" value="PBPb"/>
    <property type="match status" value="1"/>
</dbReference>
<dbReference type="PANTHER" id="PTHR30085:SF7">
    <property type="entry name" value="AMINO-ACID ABC TRANSPORTER-BINDING PROTEIN YHDW-RELATED"/>
    <property type="match status" value="1"/>
</dbReference>
<evidence type="ECO:0000256" key="4">
    <source>
        <dbReference type="SAM" id="SignalP"/>
    </source>
</evidence>
<gene>
    <name evidence="6" type="ORF">ACFOD4_01415</name>
</gene>
<evidence type="ECO:0000256" key="3">
    <source>
        <dbReference type="ARBA" id="ARBA00022729"/>
    </source>
</evidence>
<organism evidence="6 7">
    <name type="scientific">Teichococcus globiformis</name>
    <dbReference type="NCBI Taxonomy" id="2307229"/>
    <lineage>
        <taxon>Bacteria</taxon>
        <taxon>Pseudomonadati</taxon>
        <taxon>Pseudomonadota</taxon>
        <taxon>Alphaproteobacteria</taxon>
        <taxon>Acetobacterales</taxon>
        <taxon>Roseomonadaceae</taxon>
        <taxon>Roseomonas</taxon>
    </lineage>
</organism>
<name>A0ABV7FTL0_9PROT</name>
<protein>
    <submittedName>
        <fullName evidence="6">Amino acid ABC transporter substrate-binding protein</fullName>
    </submittedName>
</protein>
<feature type="chain" id="PRO_5045848570" evidence="4">
    <location>
        <begin position="26"/>
        <end position="341"/>
    </location>
</feature>
<dbReference type="RefSeq" id="WP_379592845.1">
    <property type="nucleotide sequence ID" value="NZ_JBHRTN010000003.1"/>
</dbReference>
<dbReference type="Proteomes" id="UP001595593">
    <property type="component" value="Unassembled WGS sequence"/>
</dbReference>
<keyword evidence="7" id="KW-1185">Reference proteome</keyword>
<evidence type="ECO:0000256" key="2">
    <source>
        <dbReference type="ARBA" id="ARBA00022448"/>
    </source>
</evidence>
<reference evidence="7" key="1">
    <citation type="journal article" date="2019" name="Int. J. Syst. Evol. Microbiol.">
        <title>The Global Catalogue of Microorganisms (GCM) 10K type strain sequencing project: providing services to taxonomists for standard genome sequencing and annotation.</title>
        <authorList>
            <consortium name="The Broad Institute Genomics Platform"/>
            <consortium name="The Broad Institute Genome Sequencing Center for Infectious Disease"/>
            <person name="Wu L."/>
            <person name="Ma J."/>
        </authorList>
    </citation>
    <scope>NUCLEOTIDE SEQUENCE [LARGE SCALE GENOMIC DNA]</scope>
    <source>
        <strain evidence="7">KCTC 52094</strain>
    </source>
</reference>
<dbReference type="Pfam" id="PF00497">
    <property type="entry name" value="SBP_bac_3"/>
    <property type="match status" value="1"/>
</dbReference>
<dbReference type="CDD" id="cd13692">
    <property type="entry name" value="PBP2_BztA"/>
    <property type="match status" value="1"/>
</dbReference>
<feature type="signal peptide" evidence="4">
    <location>
        <begin position="1"/>
        <end position="25"/>
    </location>
</feature>